<dbReference type="GO" id="GO:0003682">
    <property type="term" value="F:chromatin binding"/>
    <property type="evidence" value="ECO:0007669"/>
    <property type="project" value="EnsemblFungi"/>
</dbReference>
<dbReference type="KEGG" id="tbl:TBLA_0C01730"/>
<dbReference type="GO" id="GO:1903341">
    <property type="term" value="P:regulation of meiotic DNA double-strand break formation"/>
    <property type="evidence" value="ECO:0007669"/>
    <property type="project" value="EnsemblFungi"/>
</dbReference>
<evidence type="ECO:0000313" key="10">
    <source>
        <dbReference type="Proteomes" id="UP000002866"/>
    </source>
</evidence>
<name>I2H0T5_HENB6</name>
<dbReference type="HOGENOM" id="CLU_045707_0_0_1"/>
<dbReference type="InterPro" id="IPR011011">
    <property type="entry name" value="Znf_FYVE_PHD"/>
</dbReference>
<dbReference type="GO" id="GO:0048188">
    <property type="term" value="C:Set1C/COMPASS complex"/>
    <property type="evidence" value="ECO:0007669"/>
    <property type="project" value="EnsemblFungi"/>
</dbReference>
<dbReference type="FunCoup" id="I2H0T5">
    <property type="interactions" value="124"/>
</dbReference>
<accession>I2H0T5</accession>
<dbReference type="GO" id="GO:0045893">
    <property type="term" value="P:positive regulation of DNA-templated transcription"/>
    <property type="evidence" value="ECO:0007669"/>
    <property type="project" value="TreeGrafter"/>
</dbReference>
<feature type="compositionally biased region" description="Basic residues" evidence="7">
    <location>
        <begin position="258"/>
        <end position="277"/>
    </location>
</feature>
<dbReference type="GO" id="GO:0000781">
    <property type="term" value="C:chromosome, telomeric region"/>
    <property type="evidence" value="ECO:0007669"/>
    <property type="project" value="GOC"/>
</dbReference>
<dbReference type="eggNOG" id="KOG1632">
    <property type="taxonomic scope" value="Eukaryota"/>
</dbReference>
<dbReference type="RefSeq" id="XP_004179506.1">
    <property type="nucleotide sequence ID" value="XM_004179458.1"/>
</dbReference>
<dbReference type="PANTHER" id="PTHR46174:SF1">
    <property type="entry name" value="CXXC-TYPE ZINC FINGER PROTEIN 1"/>
    <property type="match status" value="1"/>
</dbReference>
<feature type="domain" description="PHD-type" evidence="8">
    <location>
        <begin position="35"/>
        <end position="85"/>
    </location>
</feature>
<protein>
    <recommendedName>
        <fullName evidence="8">PHD-type domain-containing protein</fullName>
    </recommendedName>
</protein>
<comment type="subcellular location">
    <subcellularLocation>
        <location evidence="1">Nucleus</location>
    </subcellularLocation>
</comment>
<dbReference type="GO" id="GO:0031509">
    <property type="term" value="P:subtelomeric heterochromatin formation"/>
    <property type="evidence" value="ECO:0007669"/>
    <property type="project" value="EnsemblFungi"/>
</dbReference>
<dbReference type="OMA" id="WCPPYSS"/>
<evidence type="ECO:0000256" key="4">
    <source>
        <dbReference type="ARBA" id="ARBA00022833"/>
    </source>
</evidence>
<dbReference type="InParanoid" id="I2H0T5"/>
<dbReference type="GeneID" id="14494967"/>
<dbReference type="InterPro" id="IPR001965">
    <property type="entry name" value="Znf_PHD"/>
</dbReference>
<dbReference type="SUPFAM" id="SSF57903">
    <property type="entry name" value="FYVE/PHD zinc finger"/>
    <property type="match status" value="1"/>
</dbReference>
<sequence>MSHIQTQTNCIENIPLPSWCPAFSDKKIDSKTNEELFCICKKPDSGELMVGCDGCYDWYHFKCVHIPEKFQHLIFKYYCPYCQAGITKASKNKSHNLNDKNFSTALCTQWKRKCRLPNCYEPCLEKSKYCSKQHGMLFMQTVMDKTTTNEEIVTAMTSRKTVSEFQNFGEDGFIKRDISKDIDITLYNELISNDNLLKDLNAIINDTQLKLPDLNQKLAKLQSYIDWINQVRLYLQSSDNETVNTVDPQQASTSQINTKKRKNNKRSGSKNSKHKKSTNICGYCQECIENGTTLSVEDFSNKYKTVMENNANSTEPQTLIDGICIKPRCIRHQDWVSMEFDRYNYQIESLEHNIERTKLLIDTRKECLNIQFFEQLKQKQLEQKVI</sequence>
<evidence type="ECO:0000259" key="8">
    <source>
        <dbReference type="PROSITE" id="PS50016"/>
    </source>
</evidence>
<evidence type="ECO:0000256" key="7">
    <source>
        <dbReference type="SAM" id="MobiDB-lite"/>
    </source>
</evidence>
<evidence type="ECO:0000256" key="3">
    <source>
        <dbReference type="ARBA" id="ARBA00022771"/>
    </source>
</evidence>
<gene>
    <name evidence="9" type="primary">TBLA0C01730</name>
    <name evidence="9" type="ORF">TBLA_0C01730</name>
</gene>
<dbReference type="PROSITE" id="PS50016">
    <property type="entry name" value="ZF_PHD_2"/>
    <property type="match status" value="1"/>
</dbReference>
<keyword evidence="3 6" id="KW-0863">Zinc-finger</keyword>
<evidence type="ECO:0000256" key="2">
    <source>
        <dbReference type="ARBA" id="ARBA00022723"/>
    </source>
</evidence>
<evidence type="ECO:0000256" key="5">
    <source>
        <dbReference type="ARBA" id="ARBA00023242"/>
    </source>
</evidence>
<feature type="compositionally biased region" description="Polar residues" evidence="7">
    <location>
        <begin position="244"/>
        <end position="256"/>
    </location>
</feature>
<keyword evidence="5" id="KW-0539">Nucleus</keyword>
<dbReference type="InterPro" id="IPR019787">
    <property type="entry name" value="Znf_PHD-finger"/>
</dbReference>
<evidence type="ECO:0000313" key="9">
    <source>
        <dbReference type="EMBL" id="CCH59987.1"/>
    </source>
</evidence>
<organism evidence="9 10">
    <name type="scientific">Henningerozyma blattae (strain ATCC 34711 / CBS 6284 / DSM 70876 / NBRC 10599 / NRRL Y-10934 / UCD 77-7)</name>
    <name type="common">Yeast</name>
    <name type="synonym">Tetrapisispora blattae</name>
    <dbReference type="NCBI Taxonomy" id="1071380"/>
    <lineage>
        <taxon>Eukaryota</taxon>
        <taxon>Fungi</taxon>
        <taxon>Dikarya</taxon>
        <taxon>Ascomycota</taxon>
        <taxon>Saccharomycotina</taxon>
        <taxon>Saccharomycetes</taxon>
        <taxon>Saccharomycetales</taxon>
        <taxon>Saccharomycetaceae</taxon>
        <taxon>Henningerozyma</taxon>
    </lineage>
</organism>
<evidence type="ECO:0000256" key="6">
    <source>
        <dbReference type="PROSITE-ProRule" id="PRU00146"/>
    </source>
</evidence>
<dbReference type="PANTHER" id="PTHR46174">
    <property type="entry name" value="CXXC-TYPE ZINC FINGER PROTEIN 1"/>
    <property type="match status" value="1"/>
</dbReference>
<keyword evidence="10" id="KW-1185">Reference proteome</keyword>
<feature type="region of interest" description="Disordered" evidence="7">
    <location>
        <begin position="244"/>
        <end position="277"/>
    </location>
</feature>
<evidence type="ECO:0000256" key="1">
    <source>
        <dbReference type="ARBA" id="ARBA00004123"/>
    </source>
</evidence>
<dbReference type="STRING" id="1071380.I2H0T5"/>
<dbReference type="Proteomes" id="UP000002866">
    <property type="component" value="Chromosome 3"/>
</dbReference>
<dbReference type="AlphaFoldDB" id="I2H0T5"/>
<dbReference type="GO" id="GO:0140002">
    <property type="term" value="F:histone H3K4me3 reader activity"/>
    <property type="evidence" value="ECO:0007669"/>
    <property type="project" value="EnsemblFungi"/>
</dbReference>
<dbReference type="GO" id="GO:0042800">
    <property type="term" value="F:histone H3K4 methyltransferase activity"/>
    <property type="evidence" value="ECO:0007669"/>
    <property type="project" value="EnsemblFungi"/>
</dbReference>
<dbReference type="Pfam" id="PF00628">
    <property type="entry name" value="PHD"/>
    <property type="match status" value="1"/>
</dbReference>
<keyword evidence="4" id="KW-0862">Zinc</keyword>
<dbReference type="GO" id="GO:0008270">
    <property type="term" value="F:zinc ion binding"/>
    <property type="evidence" value="ECO:0007669"/>
    <property type="project" value="UniProtKB-KW"/>
</dbReference>
<reference evidence="9 10" key="1">
    <citation type="journal article" date="2011" name="Proc. Natl. Acad. Sci. U.S.A.">
        <title>Evolutionary erosion of yeast sex chromosomes by mating-type switching accidents.</title>
        <authorList>
            <person name="Gordon J.L."/>
            <person name="Armisen D."/>
            <person name="Proux-Wera E."/>
            <person name="Oheigeartaigh S.S."/>
            <person name="Byrne K.P."/>
            <person name="Wolfe K.H."/>
        </authorList>
    </citation>
    <scope>NUCLEOTIDE SEQUENCE [LARGE SCALE GENOMIC DNA]</scope>
    <source>
        <strain evidence="10">ATCC 34711 / CBS 6284 / DSM 70876 / NBRC 10599 / NRRL Y-10934 / UCD 77-7</strain>
    </source>
</reference>
<dbReference type="GO" id="GO:0005829">
    <property type="term" value="C:cytosol"/>
    <property type="evidence" value="ECO:0007669"/>
    <property type="project" value="EnsemblFungi"/>
</dbReference>
<keyword evidence="2" id="KW-0479">Metal-binding</keyword>
<dbReference type="EMBL" id="HE806318">
    <property type="protein sequence ID" value="CCH59987.1"/>
    <property type="molecule type" value="Genomic_DNA"/>
</dbReference>
<proteinExistence type="predicted"/>
<dbReference type="InterPro" id="IPR013083">
    <property type="entry name" value="Znf_RING/FYVE/PHD"/>
</dbReference>
<dbReference type="SMART" id="SM00249">
    <property type="entry name" value="PHD"/>
    <property type="match status" value="1"/>
</dbReference>
<dbReference type="InterPro" id="IPR037869">
    <property type="entry name" value="Spp1/CFP1"/>
</dbReference>
<dbReference type="OrthoDB" id="436852at2759"/>
<dbReference type="PROSITE" id="PS01359">
    <property type="entry name" value="ZF_PHD_1"/>
    <property type="match status" value="1"/>
</dbReference>
<dbReference type="Gene3D" id="3.30.40.10">
    <property type="entry name" value="Zinc/RING finger domain, C3HC4 (zinc finger)"/>
    <property type="match status" value="1"/>
</dbReference>
<dbReference type="InterPro" id="IPR019786">
    <property type="entry name" value="Zinc_finger_PHD-type_CS"/>
</dbReference>